<dbReference type="EMBL" id="JAQOUE010000001">
    <property type="protein sequence ID" value="MDT7041472.1"/>
    <property type="molecule type" value="Genomic_DNA"/>
</dbReference>
<dbReference type="Proteomes" id="UP001250932">
    <property type="component" value="Unassembled WGS sequence"/>
</dbReference>
<sequence length="394" mass="43161">MTKTSKGKQKSIQAAGVTNRLRERRVAVGFSQGELAARTKITRQALYAIEMNQYLPGTEVALRLASHLGCTVEDLFSFESDVDIIEAEMVGGESKMGERARVKVASVDGRLLAKPVSDLGEMLNYTVPADGLQLGRVGTQSCAPQNPKRVYIQLLRPQRDIEHQVVVAGCDPAIFLAGEHIRQHGGDASVLGWTMGSLAALQALKRGEVHVAGIHVVDHRSGDFNLPFLRKYLKGHAVTVVRFAAWQEGLLLKKGNPKTVRGIEDLARPDLRMMNREPGAGARLLLDYLLEKSGIASRVVRGYDAQCSSQLGVGRAIVEGKADVGIGAQGVGHFFDLDFIPLQEERYDLVIPTRYLRVHPGMQMFLDTLVTHGFRQEIDALGGYDSKEIGKIIE</sequence>
<dbReference type="InterPro" id="IPR001387">
    <property type="entry name" value="Cro/C1-type_HTH"/>
</dbReference>
<dbReference type="Pfam" id="PF12727">
    <property type="entry name" value="PBP_like"/>
    <property type="match status" value="1"/>
</dbReference>
<dbReference type="InterPro" id="IPR024370">
    <property type="entry name" value="PBP_domain"/>
</dbReference>
<dbReference type="SUPFAM" id="SSF53850">
    <property type="entry name" value="Periplasmic binding protein-like II"/>
    <property type="match status" value="1"/>
</dbReference>
<gene>
    <name evidence="2" type="ORF">PPG34_03870</name>
</gene>
<evidence type="ECO:0000313" key="2">
    <source>
        <dbReference type="EMBL" id="MDT7041472.1"/>
    </source>
</evidence>
<comment type="caution">
    <text evidence="2">The sequence shown here is derived from an EMBL/GenBank/DDBJ whole genome shotgun (WGS) entry which is preliminary data.</text>
</comment>
<dbReference type="RefSeq" id="WP_313831824.1">
    <property type="nucleotide sequence ID" value="NZ_JAQOUE010000001.1"/>
</dbReference>
<accession>A0ABU3K4Z2</accession>
<dbReference type="CDD" id="cd00093">
    <property type="entry name" value="HTH_XRE"/>
    <property type="match status" value="1"/>
</dbReference>
<dbReference type="PROSITE" id="PS50943">
    <property type="entry name" value="HTH_CROC1"/>
    <property type="match status" value="1"/>
</dbReference>
<dbReference type="SUPFAM" id="SSF47413">
    <property type="entry name" value="lambda repressor-like DNA-binding domains"/>
    <property type="match status" value="1"/>
</dbReference>
<evidence type="ECO:0000259" key="1">
    <source>
        <dbReference type="PROSITE" id="PS50943"/>
    </source>
</evidence>
<dbReference type="PANTHER" id="PTHR38431">
    <property type="entry name" value="BLL2305 PROTEIN"/>
    <property type="match status" value="1"/>
</dbReference>
<dbReference type="Gene3D" id="3.40.190.10">
    <property type="entry name" value="Periplasmic binding protein-like II"/>
    <property type="match status" value="1"/>
</dbReference>
<dbReference type="Pfam" id="PF01381">
    <property type="entry name" value="HTH_3"/>
    <property type="match status" value="1"/>
</dbReference>
<dbReference type="Gene3D" id="1.10.260.40">
    <property type="entry name" value="lambda repressor-like DNA-binding domains"/>
    <property type="match status" value="1"/>
</dbReference>
<organism evidence="2 3">
    <name type="scientific">Candidatus Nitronereus thalassa</name>
    <dbReference type="NCBI Taxonomy" id="3020898"/>
    <lineage>
        <taxon>Bacteria</taxon>
        <taxon>Pseudomonadati</taxon>
        <taxon>Nitrospirota</taxon>
        <taxon>Nitrospiria</taxon>
        <taxon>Nitrospirales</taxon>
        <taxon>Nitrospiraceae</taxon>
        <taxon>Candidatus Nitronereus</taxon>
    </lineage>
</organism>
<reference evidence="2 3" key="1">
    <citation type="journal article" date="2023" name="ISME J.">
        <title>Cultivation and genomic characterization of novel and ubiquitous marine nitrite-oxidizing bacteria from the Nitrospirales.</title>
        <authorList>
            <person name="Mueller A.J."/>
            <person name="Daebeler A."/>
            <person name="Herbold C.W."/>
            <person name="Kirkegaard R.H."/>
            <person name="Daims H."/>
        </authorList>
    </citation>
    <scope>NUCLEOTIDE SEQUENCE [LARGE SCALE GENOMIC DNA]</scope>
    <source>
        <strain evidence="2 3">EB</strain>
    </source>
</reference>
<proteinExistence type="predicted"/>
<name>A0ABU3K4Z2_9BACT</name>
<protein>
    <submittedName>
        <fullName evidence="2">Substrate-binding domain-containing protein</fullName>
    </submittedName>
</protein>
<evidence type="ECO:0000313" key="3">
    <source>
        <dbReference type="Proteomes" id="UP001250932"/>
    </source>
</evidence>
<dbReference type="InterPro" id="IPR010982">
    <property type="entry name" value="Lambda_DNA-bd_dom_sf"/>
</dbReference>
<dbReference type="PANTHER" id="PTHR38431:SF1">
    <property type="entry name" value="BLL2305 PROTEIN"/>
    <property type="match status" value="1"/>
</dbReference>
<feature type="domain" description="HTH cro/C1-type" evidence="1">
    <location>
        <begin position="21"/>
        <end position="75"/>
    </location>
</feature>
<keyword evidence="3" id="KW-1185">Reference proteome</keyword>
<dbReference type="SMART" id="SM00530">
    <property type="entry name" value="HTH_XRE"/>
    <property type="match status" value="1"/>
</dbReference>